<evidence type="ECO:0000256" key="2">
    <source>
        <dbReference type="ARBA" id="ARBA00009006"/>
    </source>
</evidence>
<evidence type="ECO:0000256" key="1">
    <source>
        <dbReference type="ARBA" id="ARBA00004613"/>
    </source>
</evidence>
<evidence type="ECO:0000256" key="5">
    <source>
        <dbReference type="ARBA" id="ARBA00022722"/>
    </source>
</evidence>
<dbReference type="InterPro" id="IPR000026">
    <property type="entry name" value="N1-like"/>
</dbReference>
<evidence type="ECO:0000256" key="6">
    <source>
        <dbReference type="ARBA" id="ARBA00022801"/>
    </source>
</evidence>
<accession>A0A7H9BFS6</accession>
<dbReference type="InterPro" id="IPR016191">
    <property type="entry name" value="Ribonuclease/ribotoxin"/>
</dbReference>
<dbReference type="SUPFAM" id="SSF53933">
    <property type="entry name" value="Microbial ribonucleases"/>
    <property type="match status" value="1"/>
</dbReference>
<dbReference type="PRINTS" id="PR00117">
    <property type="entry name" value="BARNASE"/>
</dbReference>
<evidence type="ECO:0000256" key="3">
    <source>
        <dbReference type="ARBA" id="ARBA00022214"/>
    </source>
</evidence>
<dbReference type="KEGG" id="chiz:HQ393_03685"/>
<dbReference type="InterPro" id="IPR001887">
    <property type="entry name" value="Barnase"/>
</dbReference>
<dbReference type="Gene3D" id="3.10.450.30">
    <property type="entry name" value="Microbial ribonucleases"/>
    <property type="match status" value="1"/>
</dbReference>
<comment type="subcellular location">
    <subcellularLocation>
        <location evidence="1">Secreted</location>
    </subcellularLocation>
</comment>
<dbReference type="GO" id="GO:0016787">
    <property type="term" value="F:hydrolase activity"/>
    <property type="evidence" value="ECO:0007669"/>
    <property type="project" value="UniProtKB-KW"/>
</dbReference>
<comment type="similarity">
    <text evidence="2">Belongs to the ribonuclease N1/T1 family.</text>
</comment>
<dbReference type="GO" id="GO:0004521">
    <property type="term" value="F:RNA endonuclease activity"/>
    <property type="evidence" value="ECO:0007669"/>
    <property type="project" value="InterPro"/>
</dbReference>
<name>A0A7H9BFS6_9NEIS</name>
<dbReference type="EMBL" id="CP058627">
    <property type="protein sequence ID" value="QLG87425.1"/>
    <property type="molecule type" value="Genomic_DNA"/>
</dbReference>
<evidence type="ECO:0000256" key="7">
    <source>
        <dbReference type="SAM" id="SignalP"/>
    </source>
</evidence>
<dbReference type="AlphaFoldDB" id="A0A7H9BFS6"/>
<sequence>MKLIPSLIVLLTLSWSGVNHAALPSCQQIARDIAQQKHVPAKELQDILVSLNQNNRLPDQFVTKKTAQQAGWKPGSSLWDSLPGKSIGGDKFSNRERRLPDGKYFEADLDYQGYKRNAKRIVFQVKGPRYITVDHYNTFTEISACQ</sequence>
<protein>
    <recommendedName>
        <fullName evidence="3">Ribonuclease</fullName>
    </recommendedName>
</protein>
<organism evidence="8 9">
    <name type="scientific">Chitinibacter bivalviorum</name>
    <dbReference type="NCBI Taxonomy" id="2739434"/>
    <lineage>
        <taxon>Bacteria</taxon>
        <taxon>Pseudomonadati</taxon>
        <taxon>Pseudomonadota</taxon>
        <taxon>Betaproteobacteria</taxon>
        <taxon>Neisseriales</taxon>
        <taxon>Chitinibacteraceae</taxon>
        <taxon>Chitinibacter</taxon>
    </lineage>
</organism>
<keyword evidence="6" id="KW-0378">Hydrolase</keyword>
<dbReference type="GO" id="GO:0003723">
    <property type="term" value="F:RNA binding"/>
    <property type="evidence" value="ECO:0007669"/>
    <property type="project" value="InterPro"/>
</dbReference>
<reference evidence="8 9" key="1">
    <citation type="submission" date="2020-07" db="EMBL/GenBank/DDBJ databases">
        <title>Complete genome sequence of Chitinibacter sp. 2T18.</title>
        <authorList>
            <person name="Bae J.-W."/>
            <person name="Choi J.-W."/>
        </authorList>
    </citation>
    <scope>NUCLEOTIDE SEQUENCE [LARGE SCALE GENOMIC DNA]</scope>
    <source>
        <strain evidence="8 9">2T18</strain>
    </source>
</reference>
<dbReference type="Pfam" id="PF00545">
    <property type="entry name" value="Ribonuclease"/>
    <property type="match status" value="1"/>
</dbReference>
<evidence type="ECO:0000313" key="8">
    <source>
        <dbReference type="EMBL" id="QLG87425.1"/>
    </source>
</evidence>
<keyword evidence="5" id="KW-0540">Nuclease</keyword>
<feature type="signal peptide" evidence="7">
    <location>
        <begin position="1"/>
        <end position="21"/>
    </location>
</feature>
<dbReference type="Proteomes" id="UP000509597">
    <property type="component" value="Chromosome"/>
</dbReference>
<keyword evidence="4" id="KW-0964">Secreted</keyword>
<proteinExistence type="inferred from homology"/>
<evidence type="ECO:0000256" key="4">
    <source>
        <dbReference type="ARBA" id="ARBA00022525"/>
    </source>
</evidence>
<evidence type="ECO:0000313" key="9">
    <source>
        <dbReference type="Proteomes" id="UP000509597"/>
    </source>
</evidence>
<keyword evidence="9" id="KW-1185">Reference proteome</keyword>
<feature type="chain" id="PRO_5028998631" description="Ribonuclease" evidence="7">
    <location>
        <begin position="22"/>
        <end position="146"/>
    </location>
</feature>
<dbReference type="GO" id="GO:0005576">
    <property type="term" value="C:extracellular region"/>
    <property type="evidence" value="ECO:0007669"/>
    <property type="project" value="UniProtKB-SubCell"/>
</dbReference>
<keyword evidence="7" id="KW-0732">Signal</keyword>
<dbReference type="RefSeq" id="WP_179357508.1">
    <property type="nucleotide sequence ID" value="NZ_CP058627.1"/>
</dbReference>
<gene>
    <name evidence="8" type="ORF">HQ393_03685</name>
</gene>